<proteinExistence type="predicted"/>
<organism evidence="1 2">
    <name type="scientific">Daedalea quercina L-15889</name>
    <dbReference type="NCBI Taxonomy" id="1314783"/>
    <lineage>
        <taxon>Eukaryota</taxon>
        <taxon>Fungi</taxon>
        <taxon>Dikarya</taxon>
        <taxon>Basidiomycota</taxon>
        <taxon>Agaricomycotina</taxon>
        <taxon>Agaricomycetes</taxon>
        <taxon>Polyporales</taxon>
        <taxon>Fomitopsis</taxon>
    </lineage>
</organism>
<dbReference type="AlphaFoldDB" id="A0A165KS77"/>
<dbReference type="EMBL" id="KV429177">
    <property type="protein sequence ID" value="KZT63506.1"/>
    <property type="molecule type" value="Genomic_DNA"/>
</dbReference>
<name>A0A165KS77_9APHY</name>
<accession>A0A165KS77</accession>
<dbReference type="STRING" id="1314783.A0A165KS77"/>
<protein>
    <submittedName>
        <fullName evidence="1">Uncharacterized protein</fullName>
    </submittedName>
</protein>
<dbReference type="Proteomes" id="UP000076727">
    <property type="component" value="Unassembled WGS sequence"/>
</dbReference>
<dbReference type="OrthoDB" id="2736601at2759"/>
<keyword evidence="2" id="KW-1185">Reference proteome</keyword>
<evidence type="ECO:0000313" key="2">
    <source>
        <dbReference type="Proteomes" id="UP000076727"/>
    </source>
</evidence>
<sequence length="96" mass="11100">MREKIGKALKTHVEAIQKALTEYNRLAAHLNPPKPPLSPKEVLDMATLSEFDFLHDARQDIRQQPWAQHANRKAMNAYFNVKHAGEEIKWLNIELS</sequence>
<gene>
    <name evidence="1" type="ORF">DAEQUDRAFT_680260</name>
</gene>
<evidence type="ECO:0000313" key="1">
    <source>
        <dbReference type="EMBL" id="KZT63506.1"/>
    </source>
</evidence>
<reference evidence="1 2" key="1">
    <citation type="journal article" date="2016" name="Mol. Biol. Evol.">
        <title>Comparative Genomics of Early-Diverging Mushroom-Forming Fungi Provides Insights into the Origins of Lignocellulose Decay Capabilities.</title>
        <authorList>
            <person name="Nagy L.G."/>
            <person name="Riley R."/>
            <person name="Tritt A."/>
            <person name="Adam C."/>
            <person name="Daum C."/>
            <person name="Floudas D."/>
            <person name="Sun H."/>
            <person name="Yadav J.S."/>
            <person name="Pangilinan J."/>
            <person name="Larsson K.H."/>
            <person name="Matsuura K."/>
            <person name="Barry K."/>
            <person name="Labutti K."/>
            <person name="Kuo R."/>
            <person name="Ohm R.A."/>
            <person name="Bhattacharya S.S."/>
            <person name="Shirouzu T."/>
            <person name="Yoshinaga Y."/>
            <person name="Martin F.M."/>
            <person name="Grigoriev I.V."/>
            <person name="Hibbett D.S."/>
        </authorList>
    </citation>
    <scope>NUCLEOTIDE SEQUENCE [LARGE SCALE GENOMIC DNA]</scope>
    <source>
        <strain evidence="1 2">L-15889</strain>
    </source>
</reference>